<gene>
    <name evidence="1" type="ORF">BDY21DRAFT_331844</name>
</gene>
<accession>A0A6A6PBL3</accession>
<organism evidence="1 2">
    <name type="scientific">Lineolata rhizophorae</name>
    <dbReference type="NCBI Taxonomy" id="578093"/>
    <lineage>
        <taxon>Eukaryota</taxon>
        <taxon>Fungi</taxon>
        <taxon>Dikarya</taxon>
        <taxon>Ascomycota</taxon>
        <taxon>Pezizomycotina</taxon>
        <taxon>Dothideomycetes</taxon>
        <taxon>Dothideomycetes incertae sedis</taxon>
        <taxon>Lineolatales</taxon>
        <taxon>Lineolataceae</taxon>
        <taxon>Lineolata</taxon>
    </lineage>
</organism>
<evidence type="ECO:0000313" key="2">
    <source>
        <dbReference type="Proteomes" id="UP000799766"/>
    </source>
</evidence>
<proteinExistence type="predicted"/>
<reference evidence="1" key="1">
    <citation type="journal article" date="2020" name="Stud. Mycol.">
        <title>101 Dothideomycetes genomes: a test case for predicting lifestyles and emergence of pathogens.</title>
        <authorList>
            <person name="Haridas S."/>
            <person name="Albert R."/>
            <person name="Binder M."/>
            <person name="Bloem J."/>
            <person name="Labutti K."/>
            <person name="Salamov A."/>
            <person name="Andreopoulos B."/>
            <person name="Baker S."/>
            <person name="Barry K."/>
            <person name="Bills G."/>
            <person name="Bluhm B."/>
            <person name="Cannon C."/>
            <person name="Castanera R."/>
            <person name="Culley D."/>
            <person name="Daum C."/>
            <person name="Ezra D."/>
            <person name="Gonzalez J."/>
            <person name="Henrissat B."/>
            <person name="Kuo A."/>
            <person name="Liang C."/>
            <person name="Lipzen A."/>
            <person name="Lutzoni F."/>
            <person name="Magnuson J."/>
            <person name="Mondo S."/>
            <person name="Nolan M."/>
            <person name="Ohm R."/>
            <person name="Pangilinan J."/>
            <person name="Park H.-J."/>
            <person name="Ramirez L."/>
            <person name="Alfaro M."/>
            <person name="Sun H."/>
            <person name="Tritt A."/>
            <person name="Yoshinaga Y."/>
            <person name="Zwiers L.-H."/>
            <person name="Turgeon B."/>
            <person name="Goodwin S."/>
            <person name="Spatafora J."/>
            <person name="Crous P."/>
            <person name="Grigoriev I."/>
        </authorList>
    </citation>
    <scope>NUCLEOTIDE SEQUENCE</scope>
    <source>
        <strain evidence="1">ATCC 16933</strain>
    </source>
</reference>
<dbReference type="Proteomes" id="UP000799766">
    <property type="component" value="Unassembled WGS sequence"/>
</dbReference>
<name>A0A6A6PBL3_9PEZI</name>
<dbReference type="AlphaFoldDB" id="A0A6A6PBL3"/>
<sequence length="55" mass="6027">MSWQRGVKVAHCSHSSATPAQGPCQIWLKVRHLSRTGIEAHAGAPIRARLLRPTT</sequence>
<evidence type="ECO:0000313" key="1">
    <source>
        <dbReference type="EMBL" id="KAF2461334.1"/>
    </source>
</evidence>
<protein>
    <submittedName>
        <fullName evidence="1">Uncharacterized protein</fullName>
    </submittedName>
</protein>
<dbReference type="EMBL" id="MU001671">
    <property type="protein sequence ID" value="KAF2461334.1"/>
    <property type="molecule type" value="Genomic_DNA"/>
</dbReference>
<keyword evidence="2" id="KW-1185">Reference proteome</keyword>